<dbReference type="Proteomes" id="UP000790377">
    <property type="component" value="Unassembled WGS sequence"/>
</dbReference>
<proteinExistence type="predicted"/>
<accession>A0ACB7ZUH8</accession>
<comment type="caution">
    <text evidence="1">The sequence shown here is derived from an EMBL/GenBank/DDBJ whole genome shotgun (WGS) entry which is preliminary data.</text>
</comment>
<gene>
    <name evidence="1" type="ORF">BJ138DRAFT_1119165</name>
</gene>
<keyword evidence="2" id="KW-1185">Reference proteome</keyword>
<sequence>MSLEEAERTLNKSNICRTAFQKFPKATLVNLCEANGIQPECNGRKYQGSSLKRDYEKALYEFRKRTGRHLGKPPNEREIIVAPLSLPGPIVVHPQPTCPPTSKVTFRVYNKPGDWVHTGENSCPLEENGDLDLTSISRIMQTDDVCRIIDPTNHRMFYQYEPGILRADDLEDLMDNGFLQVTFARCSRYLN</sequence>
<reference evidence="1" key="1">
    <citation type="journal article" date="2021" name="New Phytol.">
        <title>Evolutionary innovations through gain and loss of genes in the ectomycorrhizal Boletales.</title>
        <authorList>
            <person name="Wu G."/>
            <person name="Miyauchi S."/>
            <person name="Morin E."/>
            <person name="Kuo A."/>
            <person name="Drula E."/>
            <person name="Varga T."/>
            <person name="Kohler A."/>
            <person name="Feng B."/>
            <person name="Cao Y."/>
            <person name="Lipzen A."/>
            <person name="Daum C."/>
            <person name="Hundley H."/>
            <person name="Pangilinan J."/>
            <person name="Johnson J."/>
            <person name="Barry K."/>
            <person name="LaButti K."/>
            <person name="Ng V."/>
            <person name="Ahrendt S."/>
            <person name="Min B."/>
            <person name="Choi I.G."/>
            <person name="Park H."/>
            <person name="Plett J.M."/>
            <person name="Magnuson J."/>
            <person name="Spatafora J.W."/>
            <person name="Nagy L.G."/>
            <person name="Henrissat B."/>
            <person name="Grigoriev I.V."/>
            <person name="Yang Z.L."/>
            <person name="Xu J."/>
            <person name="Martin F.M."/>
        </authorList>
    </citation>
    <scope>NUCLEOTIDE SEQUENCE</scope>
    <source>
        <strain evidence="1">ATCC 28755</strain>
    </source>
</reference>
<protein>
    <submittedName>
        <fullName evidence="1">Uncharacterized protein</fullName>
    </submittedName>
</protein>
<evidence type="ECO:0000313" key="2">
    <source>
        <dbReference type="Proteomes" id="UP000790377"/>
    </source>
</evidence>
<dbReference type="EMBL" id="MU268386">
    <property type="protein sequence ID" value="KAH7904700.1"/>
    <property type="molecule type" value="Genomic_DNA"/>
</dbReference>
<evidence type="ECO:0000313" key="1">
    <source>
        <dbReference type="EMBL" id="KAH7904700.1"/>
    </source>
</evidence>
<name>A0ACB7ZUH8_9AGAM</name>
<organism evidence="1 2">
    <name type="scientific">Hygrophoropsis aurantiaca</name>
    <dbReference type="NCBI Taxonomy" id="72124"/>
    <lineage>
        <taxon>Eukaryota</taxon>
        <taxon>Fungi</taxon>
        <taxon>Dikarya</taxon>
        <taxon>Basidiomycota</taxon>
        <taxon>Agaricomycotina</taxon>
        <taxon>Agaricomycetes</taxon>
        <taxon>Agaricomycetidae</taxon>
        <taxon>Boletales</taxon>
        <taxon>Coniophorineae</taxon>
        <taxon>Hygrophoropsidaceae</taxon>
        <taxon>Hygrophoropsis</taxon>
    </lineage>
</organism>